<sequence length="154" mass="17620">MVAALPFRMLCRMYGARAAYFLMLHSRIATKDEKYRLQEFTCYTTMLRLVALWFLIEIGLGSRCSTQAVKNGNIRHMKDVTDCLAETGYEGMLSAESLLENLALFASYLTAKWVVIDEEGSSREGCIQEELNAQSQLTFDFLYDMVDWLRSKGL</sequence>
<keyword evidence="2" id="KW-1185">Reference proteome</keyword>
<protein>
    <submittedName>
        <fullName evidence="1">Uncharacterized protein</fullName>
    </submittedName>
</protein>
<dbReference type="Proteomes" id="UP001057402">
    <property type="component" value="Chromosome 8"/>
</dbReference>
<reference evidence="2" key="1">
    <citation type="journal article" date="2023" name="Front. Plant Sci.">
        <title>Chromosomal-level genome assembly of Melastoma candidum provides insights into trichome evolution.</title>
        <authorList>
            <person name="Zhong Y."/>
            <person name="Wu W."/>
            <person name="Sun C."/>
            <person name="Zou P."/>
            <person name="Liu Y."/>
            <person name="Dai S."/>
            <person name="Zhou R."/>
        </authorList>
    </citation>
    <scope>NUCLEOTIDE SEQUENCE [LARGE SCALE GENOMIC DNA]</scope>
</reference>
<organism evidence="1 2">
    <name type="scientific">Melastoma candidum</name>
    <dbReference type="NCBI Taxonomy" id="119954"/>
    <lineage>
        <taxon>Eukaryota</taxon>
        <taxon>Viridiplantae</taxon>
        <taxon>Streptophyta</taxon>
        <taxon>Embryophyta</taxon>
        <taxon>Tracheophyta</taxon>
        <taxon>Spermatophyta</taxon>
        <taxon>Magnoliopsida</taxon>
        <taxon>eudicotyledons</taxon>
        <taxon>Gunneridae</taxon>
        <taxon>Pentapetalae</taxon>
        <taxon>rosids</taxon>
        <taxon>malvids</taxon>
        <taxon>Myrtales</taxon>
        <taxon>Melastomataceae</taxon>
        <taxon>Melastomatoideae</taxon>
        <taxon>Melastomateae</taxon>
        <taxon>Melastoma</taxon>
    </lineage>
</organism>
<evidence type="ECO:0000313" key="1">
    <source>
        <dbReference type="EMBL" id="KAI4330154.1"/>
    </source>
</evidence>
<comment type="caution">
    <text evidence="1">The sequence shown here is derived from an EMBL/GenBank/DDBJ whole genome shotgun (WGS) entry which is preliminary data.</text>
</comment>
<name>A0ACB9N3G0_9MYRT</name>
<proteinExistence type="predicted"/>
<dbReference type="EMBL" id="CM042887">
    <property type="protein sequence ID" value="KAI4330154.1"/>
    <property type="molecule type" value="Genomic_DNA"/>
</dbReference>
<evidence type="ECO:0000313" key="2">
    <source>
        <dbReference type="Proteomes" id="UP001057402"/>
    </source>
</evidence>
<accession>A0ACB9N3G0</accession>
<gene>
    <name evidence="1" type="ORF">MLD38_028457</name>
</gene>